<sequence length="114" mass="13404">MQFLIYVITKLNMNMYDHITNNYESLNAASLCVCCDCFHKYSPAKIRDWCDSGKTAVCPYCWNDTVLVAPEFTQLYTEDNVIEWHKDFCRPNNINNVITFTDQETYSFMDLVDK</sequence>
<organism evidence="1 2">
    <name type="scientific">Fadolivirus FV1/VV64</name>
    <dbReference type="NCBI Taxonomy" id="3070911"/>
    <lineage>
        <taxon>Viruses</taxon>
        <taxon>Varidnaviria</taxon>
        <taxon>Bamfordvirae</taxon>
        <taxon>Nucleocytoviricota</taxon>
        <taxon>Megaviricetes</taxon>
        <taxon>Imitervirales</taxon>
        <taxon>Mimiviridae</taxon>
        <taxon>Klosneuvirinae</taxon>
        <taxon>Fadolivirus</taxon>
        <taxon>Fadolivirus algeromassiliense</taxon>
    </lineage>
</organism>
<protein>
    <submittedName>
        <fullName evidence="1">Uncharacterized protein</fullName>
    </submittedName>
</protein>
<accession>A0A7D3R345</accession>
<gene>
    <name evidence="1" type="ORF">Fadolivirus_1_1420</name>
</gene>
<evidence type="ECO:0000313" key="1">
    <source>
        <dbReference type="EMBL" id="QKF94878.1"/>
    </source>
</evidence>
<keyword evidence="2" id="KW-1185">Reference proteome</keyword>
<name>A0A7D3R345_9VIRU</name>
<reference evidence="1 2" key="1">
    <citation type="submission" date="2020-04" db="EMBL/GenBank/DDBJ databases">
        <title>Advantages and limits of metagenomic assembly and binning of a giant virus.</title>
        <authorList>
            <person name="Schulz F."/>
            <person name="Andreani J."/>
            <person name="Francis R."/>
            <person name="Boudjemaa H."/>
            <person name="Bou Khalil J.Y."/>
            <person name="Lee J."/>
            <person name="La Scola B."/>
            <person name="Woyke T."/>
        </authorList>
    </citation>
    <scope>NUCLEOTIDE SEQUENCE [LARGE SCALE GENOMIC DNA]</scope>
    <source>
        <strain evidence="1 2">FV1/VV64</strain>
    </source>
</reference>
<proteinExistence type="predicted"/>
<dbReference type="Proteomes" id="UP001162001">
    <property type="component" value="Segment"/>
</dbReference>
<dbReference type="EMBL" id="MT418680">
    <property type="protein sequence ID" value="QKF94878.1"/>
    <property type="molecule type" value="Genomic_DNA"/>
</dbReference>
<evidence type="ECO:0000313" key="2">
    <source>
        <dbReference type="Proteomes" id="UP001162001"/>
    </source>
</evidence>